<dbReference type="Gramene" id="TKW31515">
    <property type="protein sequence ID" value="TKW31515"/>
    <property type="gene ID" value="SEVIR_2G111200v2"/>
</dbReference>
<feature type="compositionally biased region" description="Basic residues" evidence="1">
    <location>
        <begin position="1"/>
        <end position="20"/>
    </location>
</feature>
<dbReference type="EMBL" id="CM016553">
    <property type="protein sequence ID" value="TKW31515.1"/>
    <property type="molecule type" value="Genomic_DNA"/>
</dbReference>
<evidence type="ECO:0000256" key="1">
    <source>
        <dbReference type="SAM" id="MobiDB-lite"/>
    </source>
</evidence>
<feature type="compositionally biased region" description="Pro residues" evidence="1">
    <location>
        <begin position="48"/>
        <end position="89"/>
    </location>
</feature>
<protein>
    <submittedName>
        <fullName evidence="2">Uncharacterized protein</fullName>
    </submittedName>
</protein>
<accession>A0A4U6VRI7</accession>
<dbReference type="EMBL" id="CM016553">
    <property type="protein sequence ID" value="TKW31514.1"/>
    <property type="molecule type" value="Genomic_DNA"/>
</dbReference>
<feature type="compositionally biased region" description="Pro residues" evidence="1">
    <location>
        <begin position="21"/>
        <end position="31"/>
    </location>
</feature>
<dbReference type="Gramene" id="TKW31514">
    <property type="protein sequence ID" value="TKW31514"/>
    <property type="gene ID" value="SEVIR_2G111200v2"/>
</dbReference>
<evidence type="ECO:0000313" key="3">
    <source>
        <dbReference type="Proteomes" id="UP000298652"/>
    </source>
</evidence>
<sequence>MLRPRPRPRHRRRRPRRRAVRPPPAAAPFPTLPNHSSSLPRPHTPATGCPPPSPPGLAAHTPPPPPGLPPPPVIPLTPPAMEPAPSNPEPEPRTLIWRSSPIPASQSWSRVTFLLFYLSALVKKKQRGSLLSYRLPLFWSSIGWCSRAGLNELEKIIGIKRDQSITPLSYSTD</sequence>
<organism evidence="2 3">
    <name type="scientific">Setaria viridis</name>
    <name type="common">Green bristlegrass</name>
    <name type="synonym">Setaria italica subsp. viridis</name>
    <dbReference type="NCBI Taxonomy" id="4556"/>
    <lineage>
        <taxon>Eukaryota</taxon>
        <taxon>Viridiplantae</taxon>
        <taxon>Streptophyta</taxon>
        <taxon>Embryophyta</taxon>
        <taxon>Tracheophyta</taxon>
        <taxon>Spermatophyta</taxon>
        <taxon>Magnoliopsida</taxon>
        <taxon>Liliopsida</taxon>
        <taxon>Poales</taxon>
        <taxon>Poaceae</taxon>
        <taxon>PACMAD clade</taxon>
        <taxon>Panicoideae</taxon>
        <taxon>Panicodae</taxon>
        <taxon>Paniceae</taxon>
        <taxon>Cenchrinae</taxon>
        <taxon>Setaria</taxon>
    </lineage>
</organism>
<name>A0A4U6VRI7_SETVI</name>
<proteinExistence type="predicted"/>
<reference evidence="2 3" key="1">
    <citation type="submission" date="2019-03" db="EMBL/GenBank/DDBJ databases">
        <title>WGS assembly of Setaria viridis.</title>
        <authorList>
            <person name="Huang P."/>
            <person name="Jenkins J."/>
            <person name="Grimwood J."/>
            <person name="Barry K."/>
            <person name="Healey A."/>
            <person name="Mamidi S."/>
            <person name="Sreedasyam A."/>
            <person name="Shu S."/>
            <person name="Feldman M."/>
            <person name="Wu J."/>
            <person name="Yu Y."/>
            <person name="Chen C."/>
            <person name="Johnson J."/>
            <person name="Rokhsar D."/>
            <person name="Baxter I."/>
            <person name="Schmutz J."/>
            <person name="Brutnell T."/>
            <person name="Kellogg E."/>
        </authorList>
    </citation>
    <scope>NUCLEOTIDE SEQUENCE [LARGE SCALE GENOMIC DNA]</scope>
    <source>
        <strain evidence="3">cv. A10</strain>
    </source>
</reference>
<evidence type="ECO:0000313" key="2">
    <source>
        <dbReference type="EMBL" id="TKW31515.1"/>
    </source>
</evidence>
<feature type="region of interest" description="Disordered" evidence="1">
    <location>
        <begin position="1"/>
        <end position="94"/>
    </location>
</feature>
<dbReference type="AlphaFoldDB" id="A0A4U6VRI7"/>
<gene>
    <name evidence="2" type="ORF">SEVIR_2G111200v2</name>
</gene>
<keyword evidence="3" id="KW-1185">Reference proteome</keyword>
<dbReference type="Proteomes" id="UP000298652">
    <property type="component" value="Chromosome 2"/>
</dbReference>